<evidence type="ECO:0000313" key="2">
    <source>
        <dbReference type="EMBL" id="KAK1732457.1"/>
    </source>
</evidence>
<gene>
    <name evidence="2" type="ORF">QTG54_016851</name>
</gene>
<accession>A0AAD8XS08</accession>
<dbReference type="Proteomes" id="UP001224775">
    <property type="component" value="Unassembled WGS sequence"/>
</dbReference>
<keyword evidence="3" id="KW-1185">Reference proteome</keyword>
<feature type="region of interest" description="Disordered" evidence="1">
    <location>
        <begin position="1"/>
        <end position="21"/>
    </location>
</feature>
<name>A0AAD8XS08_9STRA</name>
<evidence type="ECO:0000313" key="3">
    <source>
        <dbReference type="Proteomes" id="UP001224775"/>
    </source>
</evidence>
<protein>
    <submittedName>
        <fullName evidence="2">Uncharacterized protein</fullName>
    </submittedName>
</protein>
<dbReference type="AlphaFoldDB" id="A0AAD8XS08"/>
<feature type="compositionally biased region" description="Acidic residues" evidence="1">
    <location>
        <begin position="237"/>
        <end position="251"/>
    </location>
</feature>
<comment type="caution">
    <text evidence="2">The sequence shown here is derived from an EMBL/GenBank/DDBJ whole genome shotgun (WGS) entry which is preliminary data.</text>
</comment>
<feature type="compositionally biased region" description="Basic and acidic residues" evidence="1">
    <location>
        <begin position="41"/>
        <end position="50"/>
    </location>
</feature>
<feature type="region of interest" description="Disordered" evidence="1">
    <location>
        <begin position="294"/>
        <end position="314"/>
    </location>
</feature>
<dbReference type="EMBL" id="JATAAI010000066">
    <property type="protein sequence ID" value="KAK1732457.1"/>
    <property type="molecule type" value="Genomic_DNA"/>
</dbReference>
<proteinExistence type="predicted"/>
<feature type="region of interest" description="Disordered" evidence="1">
    <location>
        <begin position="41"/>
        <end position="63"/>
    </location>
</feature>
<sequence>MKFSALTKSTKRSSKKERSSFPHPIDMEEFYANSVYAVESRGDDELDRYSVKQAQTSSEEEKERDTCVKEIEYAVKNLYKLEDEVSQMEMRLIKLKRSVSRASALVDADKIGVSVSFSEVEDYDDASQFWGSYEEEEAFFRAVDEEADALCVDPKGYFVKGVTEEVPMEIAYQSGLLFPLQVLLQKWSLLRKRAAQPQRRGRGIPLCGILSADNCAVFGNGNVKKKKAAPKAKDDKDVDDNDPLFLLEDEAPTSLDRNDDNRGLLLLEAANEAPPMRKRAWGIFPLRKDKIDESKAEVPSLDNEEEAEDASIKSKSKSGIACGGMFPLFSDIKGDTGNESTAANSLVAKEEDDEDNNLLAIKEAPSSVSKRVTCGSLVPLCSGKVASIKIDCMMKADDESTVTNSLLDRDNDDEDNVEAAAEVEAAEAAEDDSIKSKSGIACGGMFPLFSDIKGDIGDESTAANSLVAKEEDDEDNVLAIEEASPSVSKRFACGAGTIFTCRGKDKDDEIEVIVPDWTKVHDSFDGKSLIMQAASTPLPPSCDESCSTEM</sequence>
<feature type="region of interest" description="Disordered" evidence="1">
    <location>
        <begin position="226"/>
        <end position="253"/>
    </location>
</feature>
<organism evidence="2 3">
    <name type="scientific">Skeletonema marinoi</name>
    <dbReference type="NCBI Taxonomy" id="267567"/>
    <lineage>
        <taxon>Eukaryota</taxon>
        <taxon>Sar</taxon>
        <taxon>Stramenopiles</taxon>
        <taxon>Ochrophyta</taxon>
        <taxon>Bacillariophyta</taxon>
        <taxon>Coscinodiscophyceae</taxon>
        <taxon>Thalassiosirophycidae</taxon>
        <taxon>Thalassiosirales</taxon>
        <taxon>Skeletonemataceae</taxon>
        <taxon>Skeletonema</taxon>
        <taxon>Skeletonema marinoi-dohrnii complex</taxon>
    </lineage>
</organism>
<reference evidence="2" key="1">
    <citation type="submission" date="2023-06" db="EMBL/GenBank/DDBJ databases">
        <title>Survivors Of The Sea: Transcriptome response of Skeletonema marinoi to long-term dormancy.</title>
        <authorList>
            <person name="Pinder M.I.M."/>
            <person name="Kourtchenko O."/>
            <person name="Robertson E.K."/>
            <person name="Larsson T."/>
            <person name="Maumus F."/>
            <person name="Osuna-Cruz C.M."/>
            <person name="Vancaester E."/>
            <person name="Stenow R."/>
            <person name="Vandepoele K."/>
            <person name="Ploug H."/>
            <person name="Bruchert V."/>
            <person name="Godhe A."/>
            <person name="Topel M."/>
        </authorList>
    </citation>
    <scope>NUCLEOTIDE SEQUENCE</scope>
    <source>
        <strain evidence="2">R05AC</strain>
    </source>
</reference>
<evidence type="ECO:0000256" key="1">
    <source>
        <dbReference type="SAM" id="MobiDB-lite"/>
    </source>
</evidence>